<dbReference type="CDD" id="cd07036">
    <property type="entry name" value="TPP_PYR_E1-PDHc-beta_like"/>
    <property type="match status" value="1"/>
</dbReference>
<accession>A0A3B0SZW1</accession>
<dbReference type="Gene3D" id="3.40.50.920">
    <property type="match status" value="1"/>
</dbReference>
<dbReference type="Pfam" id="PF02779">
    <property type="entry name" value="Transket_pyr"/>
    <property type="match status" value="1"/>
</dbReference>
<dbReference type="FunFam" id="3.40.50.920:FF:000001">
    <property type="entry name" value="Pyruvate dehydrogenase E1 beta subunit"/>
    <property type="match status" value="1"/>
</dbReference>
<dbReference type="Pfam" id="PF00676">
    <property type="entry name" value="E1_dh"/>
    <property type="match status" value="1"/>
</dbReference>
<dbReference type="GO" id="GO:0003863">
    <property type="term" value="F:branched-chain 2-oxo acid dehydrogenase activity"/>
    <property type="evidence" value="ECO:0007669"/>
    <property type="project" value="UniProtKB-EC"/>
</dbReference>
<dbReference type="InterPro" id="IPR001017">
    <property type="entry name" value="DH_E1"/>
</dbReference>
<gene>
    <name evidence="5" type="ORF">MNBD_ACTINO02-1747</name>
</gene>
<dbReference type="CDD" id="cd02000">
    <property type="entry name" value="TPP_E1_PDC_ADC_BCADC"/>
    <property type="match status" value="1"/>
</dbReference>
<dbReference type="PANTHER" id="PTHR43257">
    <property type="entry name" value="PYRUVATE DEHYDROGENASE E1 COMPONENT BETA SUBUNIT"/>
    <property type="match status" value="1"/>
</dbReference>
<dbReference type="AlphaFoldDB" id="A0A3B0SZW1"/>
<evidence type="ECO:0000259" key="4">
    <source>
        <dbReference type="SMART" id="SM00861"/>
    </source>
</evidence>
<proteinExistence type="predicted"/>
<dbReference type="SUPFAM" id="SSF52518">
    <property type="entry name" value="Thiamin diphosphate-binding fold (THDP-binding)"/>
    <property type="match status" value="2"/>
</dbReference>
<evidence type="ECO:0000256" key="1">
    <source>
        <dbReference type="ARBA" id="ARBA00001964"/>
    </source>
</evidence>
<dbReference type="EMBL" id="UOEK01000564">
    <property type="protein sequence ID" value="VAW09373.1"/>
    <property type="molecule type" value="Genomic_DNA"/>
</dbReference>
<dbReference type="SMART" id="SM00861">
    <property type="entry name" value="Transket_pyr"/>
    <property type="match status" value="1"/>
</dbReference>
<dbReference type="Gene3D" id="3.40.50.970">
    <property type="match status" value="2"/>
</dbReference>
<feature type="domain" description="Transketolase-like pyrimidine-binding" evidence="4">
    <location>
        <begin position="350"/>
        <end position="526"/>
    </location>
</feature>
<dbReference type="FunFam" id="3.40.50.970:FF:000001">
    <property type="entry name" value="Pyruvate dehydrogenase E1 beta subunit"/>
    <property type="match status" value="1"/>
</dbReference>
<dbReference type="InterPro" id="IPR029061">
    <property type="entry name" value="THDP-binding"/>
</dbReference>
<dbReference type="Pfam" id="PF02780">
    <property type="entry name" value="Transketolase_C"/>
    <property type="match status" value="1"/>
</dbReference>
<evidence type="ECO:0000256" key="2">
    <source>
        <dbReference type="ARBA" id="ARBA00023002"/>
    </source>
</evidence>
<keyword evidence="2 5" id="KW-0560">Oxidoreductase</keyword>
<evidence type="ECO:0000313" key="5">
    <source>
        <dbReference type="EMBL" id="VAW09373.1"/>
    </source>
</evidence>
<dbReference type="PANTHER" id="PTHR43257:SF2">
    <property type="entry name" value="PYRUVATE DEHYDROGENASE E1 COMPONENT SUBUNIT BETA"/>
    <property type="match status" value="1"/>
</dbReference>
<comment type="cofactor">
    <cofactor evidence="1">
        <name>thiamine diphosphate</name>
        <dbReference type="ChEBI" id="CHEBI:58937"/>
    </cofactor>
</comment>
<dbReference type="EC" id="1.2.4.4" evidence="5"/>
<evidence type="ECO:0000256" key="3">
    <source>
        <dbReference type="ARBA" id="ARBA00023052"/>
    </source>
</evidence>
<organism evidence="5">
    <name type="scientific">hydrothermal vent metagenome</name>
    <dbReference type="NCBI Taxonomy" id="652676"/>
    <lineage>
        <taxon>unclassified sequences</taxon>
        <taxon>metagenomes</taxon>
        <taxon>ecological metagenomes</taxon>
    </lineage>
</organism>
<keyword evidence="3" id="KW-0786">Thiamine pyrophosphate</keyword>
<reference evidence="5" key="1">
    <citation type="submission" date="2018-06" db="EMBL/GenBank/DDBJ databases">
        <authorList>
            <person name="Zhirakovskaya E."/>
        </authorList>
    </citation>
    <scope>NUCLEOTIDE SEQUENCE</scope>
</reference>
<sequence length="674" mass="73397">MLNLDNIQEHTALGLTDEQTIDMYRKMVLARKIDDRMWALNRQGRVPFVVSASGHEGTQVGAAFALDISKDWSLPYYRDMAFVIAAGVSPTDIFLSLLAKATDPASGGRQMPGHFSEPDLNIFTHGSVIATQFPHACGIAYHLQQSGSDAVVMAASGDGATSEGDWHEAMNFASIKKLPIIFLVENNLYAISTPSAEEIAGVISDRAQGYNMPGLNIDGNDIFAVYGAMQEAVSRGRRGEGPTLIEANTYRYYAHTSDDDDKLYRDPEEVASWRRRDPITRLEQYLIETRLLDEKTEQAIHDEVAEMVARGLAEADEAPELSDPFSHVYAKPIEPSEATTLETAVEGDEINLITGINRALHEILAAHDEVLTFGQDIADPKGGVFKTTKGLTTAFGADRAFNAPLAESLIIGMGIGMAAAGSKPIAEIQFADFIHPAFDQIVSEAARISYRSAGRWTCPLVIRVPYGGGIRGALYHSQSIEAFYTHIPGLKVVVPSTPADAKGLLWSAIEDPDPVMILEPKKLYRLAKGPYPAGEHKVPLGKAALRRQGNDLTIIAYGTMAHFAMEAAEVLAQQGISAGVLDLRSLRPLDWPSIEAAVKHNGKVLVVHEDNEFMGYGAEIVAQINDKAFDWLDAPVRRHAGFEIPSFPYSETGEAMTMISTVGIVEAAQELARY</sequence>
<protein>
    <submittedName>
        <fullName evidence="5">Branched-chain alpha-keto acid dehydrogenase, E1 component, beta subunit</fullName>
        <ecNumber evidence="5">1.2.4.4</ecNumber>
    </submittedName>
</protein>
<dbReference type="InterPro" id="IPR033248">
    <property type="entry name" value="Transketolase_C"/>
</dbReference>
<dbReference type="InterPro" id="IPR005475">
    <property type="entry name" value="Transketolase-like_Pyr-bd"/>
</dbReference>
<dbReference type="SUPFAM" id="SSF52922">
    <property type="entry name" value="TK C-terminal domain-like"/>
    <property type="match status" value="1"/>
</dbReference>
<name>A0A3B0SZW1_9ZZZZ</name>
<dbReference type="InterPro" id="IPR009014">
    <property type="entry name" value="Transketo_C/PFOR_II"/>
</dbReference>